<feature type="binding site" evidence="4">
    <location>
        <position position="329"/>
    </location>
    <ligand>
        <name>(S)-malate</name>
        <dbReference type="ChEBI" id="CHEBI:15589"/>
    </ligand>
</feature>
<comment type="similarity">
    <text evidence="1 6">Belongs to the malic enzymes family.</text>
</comment>
<dbReference type="Proteomes" id="UP000230108">
    <property type="component" value="Unassembled WGS sequence"/>
</dbReference>
<dbReference type="PANTHER" id="PTHR43237">
    <property type="entry name" value="NADP-DEPENDENT MALIC ENZYME"/>
    <property type="match status" value="1"/>
</dbReference>
<dbReference type="InterPro" id="IPR001891">
    <property type="entry name" value="Malic_OxRdtase"/>
</dbReference>
<dbReference type="SUPFAM" id="SSF53223">
    <property type="entry name" value="Aminoacid dehydrogenase-like, N-terminal domain"/>
    <property type="match status" value="1"/>
</dbReference>
<dbReference type="Pfam" id="PF03949">
    <property type="entry name" value="Malic_M"/>
    <property type="match status" value="1"/>
</dbReference>
<reference evidence="10" key="1">
    <citation type="submission" date="2017-09" db="EMBL/GenBank/DDBJ databases">
        <title>Depth-based differentiation of microbial function through sediment-hosted aquifers and enrichment of novel symbionts in the deep terrestrial subsurface.</title>
        <authorList>
            <person name="Probst A.J."/>
            <person name="Ladd B."/>
            <person name="Jarett J.K."/>
            <person name="Geller-Mcgrath D.E."/>
            <person name="Sieber C.M.K."/>
            <person name="Emerson J.B."/>
            <person name="Anantharaman K."/>
            <person name="Thomas B.C."/>
            <person name="Malmstrom R."/>
            <person name="Stieglmeier M."/>
            <person name="Klingl A."/>
            <person name="Woyke T."/>
            <person name="Ryan C.M."/>
            <person name="Banfield J.F."/>
        </authorList>
    </citation>
    <scope>NUCLEOTIDE SEQUENCE [LARGE SCALE GENOMIC DNA]</scope>
</reference>
<protein>
    <submittedName>
        <fullName evidence="9">NAD-dependent malic enzyme</fullName>
    </submittedName>
</protein>
<dbReference type="Gene3D" id="3.40.50.10380">
    <property type="entry name" value="Malic enzyme, N-terminal domain"/>
    <property type="match status" value="1"/>
</dbReference>
<dbReference type="InterPro" id="IPR037062">
    <property type="entry name" value="Malic_N_dom_sf"/>
</dbReference>
<proteinExistence type="inferred from homology"/>
<feature type="active site" description="Proton donor" evidence="3">
    <location>
        <position position="37"/>
    </location>
</feature>
<dbReference type="SUPFAM" id="SSF51735">
    <property type="entry name" value="NAD(P)-binding Rossmann-fold domains"/>
    <property type="match status" value="1"/>
</dbReference>
<dbReference type="InterPro" id="IPR012302">
    <property type="entry name" value="Malic_NAD-bd"/>
</dbReference>
<feature type="active site" description="Proton acceptor" evidence="3">
    <location>
        <position position="92"/>
    </location>
</feature>
<organism evidence="9 10">
    <name type="scientific">Candidatus Roizmanbacteria bacterium CG_4_10_14_0_8_um_filter_39_9</name>
    <dbReference type="NCBI Taxonomy" id="1974829"/>
    <lineage>
        <taxon>Bacteria</taxon>
        <taxon>Candidatus Roizmaniibacteriota</taxon>
    </lineage>
</organism>
<dbReference type="PRINTS" id="PR00072">
    <property type="entry name" value="MALOXRDTASE"/>
</dbReference>
<dbReference type="Gene3D" id="3.40.50.720">
    <property type="entry name" value="NAD(P)-binding Rossmann-like Domain"/>
    <property type="match status" value="1"/>
</dbReference>
<dbReference type="EMBL" id="PFLF01000047">
    <property type="protein sequence ID" value="PIY69154.1"/>
    <property type="molecule type" value="Genomic_DNA"/>
</dbReference>
<feature type="domain" description="Malic enzyme N-terminal" evidence="8">
    <location>
        <begin position="16"/>
        <end position="149"/>
    </location>
</feature>
<dbReference type="InterPro" id="IPR046346">
    <property type="entry name" value="Aminoacid_DH-like_N_sf"/>
</dbReference>
<evidence type="ECO:0000259" key="8">
    <source>
        <dbReference type="SMART" id="SM01274"/>
    </source>
</evidence>
<evidence type="ECO:0000256" key="2">
    <source>
        <dbReference type="ARBA" id="ARBA00023002"/>
    </source>
</evidence>
<dbReference type="InterPro" id="IPR051674">
    <property type="entry name" value="Malate_Decarboxylase"/>
</dbReference>
<name>A0A2M7QD64_9BACT</name>
<dbReference type="GO" id="GO:0046872">
    <property type="term" value="F:metal ion binding"/>
    <property type="evidence" value="ECO:0007669"/>
    <property type="project" value="UniProtKB-KW"/>
</dbReference>
<evidence type="ECO:0000256" key="6">
    <source>
        <dbReference type="RuleBase" id="RU003427"/>
    </source>
</evidence>
<sequence>MTNLNQDSFDLHKQNKGKIQIESRISVKNKYDLSLVYTPGVAEPCRRIAKDHSLSFDLTWRGRTVAVISDGSAVLGLGNIGPDAALPVMEGKALLMKQFGGVDSVPIVINTQDPFEIIHFVKNIAPSFAGINLEDISAPRCFQIEEELQDIGIPVFHDDQHGTAIVVSAALQNAAKIVGKPYESLNVVVVGAGAAGLAISRMLLGLQCLVDTCSMIPGHKRVKNVIVVDRKGALYSGRENQNIYKEGIASISNIEKRQGTLSKVIVGADAVIGVSGPDAISKEMIQSMAQKSIVFALANPMPEIMPEDAKSAGAYIVASGRSDFANQINNVLAFPGIFQAVIRGRINNITPQMKQIASQTLADLVEKPNVENIIPDPFFPHLADRIADAILKEAI</sequence>
<evidence type="ECO:0000313" key="10">
    <source>
        <dbReference type="Proteomes" id="UP000230108"/>
    </source>
</evidence>
<keyword evidence="2" id="KW-0560">Oxidoreductase</keyword>
<dbReference type="SMART" id="SM00919">
    <property type="entry name" value="Malic_M"/>
    <property type="match status" value="1"/>
</dbReference>
<evidence type="ECO:0000256" key="4">
    <source>
        <dbReference type="PIRSR" id="PIRSR000106-2"/>
    </source>
</evidence>
<keyword evidence="5 6" id="KW-0479">Metal-binding</keyword>
<dbReference type="AlphaFoldDB" id="A0A2M7QD64"/>
<feature type="binding site" evidence="5">
    <location>
        <position position="134"/>
    </location>
    <ligand>
        <name>a divalent metal cation</name>
        <dbReference type="ChEBI" id="CHEBI:60240"/>
    </ligand>
</feature>
<dbReference type="InterPro" id="IPR045213">
    <property type="entry name" value="Malic_NAD-bd_bact_type"/>
</dbReference>
<dbReference type="PIRSF" id="PIRSF000106">
    <property type="entry name" value="ME"/>
    <property type="match status" value="1"/>
</dbReference>
<evidence type="ECO:0000256" key="1">
    <source>
        <dbReference type="ARBA" id="ARBA00008785"/>
    </source>
</evidence>
<evidence type="ECO:0000256" key="3">
    <source>
        <dbReference type="PIRSR" id="PIRSR000106-1"/>
    </source>
</evidence>
<dbReference type="InterPro" id="IPR036291">
    <property type="entry name" value="NAD(P)-bd_dom_sf"/>
</dbReference>
<feature type="binding site" evidence="5">
    <location>
        <position position="159"/>
    </location>
    <ligand>
        <name>a divalent metal cation</name>
        <dbReference type="ChEBI" id="CHEBI:60240"/>
    </ligand>
</feature>
<comment type="cofactor">
    <cofactor evidence="5">
        <name>Mg(2+)</name>
        <dbReference type="ChEBI" id="CHEBI:18420"/>
    </cofactor>
    <cofactor evidence="5">
        <name>Mn(2+)</name>
        <dbReference type="ChEBI" id="CHEBI:29035"/>
    </cofactor>
    <text evidence="5">Divalent metal cations. Prefers magnesium or manganese.</text>
</comment>
<dbReference type="PANTHER" id="PTHR43237:SF4">
    <property type="entry name" value="NADP-DEPENDENT MALIC ENZYME"/>
    <property type="match status" value="1"/>
</dbReference>
<evidence type="ECO:0000313" key="9">
    <source>
        <dbReference type="EMBL" id="PIY69154.1"/>
    </source>
</evidence>
<dbReference type="Pfam" id="PF00390">
    <property type="entry name" value="malic"/>
    <property type="match status" value="1"/>
</dbReference>
<accession>A0A2M7QD64</accession>
<dbReference type="SMART" id="SM01274">
    <property type="entry name" value="malic"/>
    <property type="match status" value="1"/>
</dbReference>
<evidence type="ECO:0000256" key="5">
    <source>
        <dbReference type="PIRSR" id="PIRSR000106-3"/>
    </source>
</evidence>
<evidence type="ECO:0000259" key="7">
    <source>
        <dbReference type="SMART" id="SM00919"/>
    </source>
</evidence>
<feature type="binding site" evidence="4">
    <location>
        <position position="299"/>
    </location>
    <ligand>
        <name>(S)-malate</name>
        <dbReference type="ChEBI" id="CHEBI:15589"/>
    </ligand>
</feature>
<dbReference type="GO" id="GO:0004470">
    <property type="term" value="F:malic enzyme activity"/>
    <property type="evidence" value="ECO:0007669"/>
    <property type="project" value="InterPro"/>
</dbReference>
<gene>
    <name evidence="9" type="ORF">COY90_02095</name>
</gene>
<dbReference type="GO" id="GO:0051287">
    <property type="term" value="F:NAD binding"/>
    <property type="evidence" value="ECO:0007669"/>
    <property type="project" value="InterPro"/>
</dbReference>
<dbReference type="GO" id="GO:0016616">
    <property type="term" value="F:oxidoreductase activity, acting on the CH-OH group of donors, NAD or NADP as acceptor"/>
    <property type="evidence" value="ECO:0007669"/>
    <property type="project" value="InterPro"/>
</dbReference>
<feature type="binding site" evidence="5">
    <location>
        <position position="135"/>
    </location>
    <ligand>
        <name>a divalent metal cation</name>
        <dbReference type="ChEBI" id="CHEBI:60240"/>
    </ligand>
</feature>
<dbReference type="InterPro" id="IPR012301">
    <property type="entry name" value="Malic_N_dom"/>
</dbReference>
<dbReference type="CDD" id="cd05311">
    <property type="entry name" value="NAD_bind_2_malic_enz"/>
    <property type="match status" value="1"/>
</dbReference>
<feature type="domain" description="Malic enzyme NAD-binding" evidence="7">
    <location>
        <begin position="160"/>
        <end position="395"/>
    </location>
</feature>
<comment type="caution">
    <text evidence="9">The sequence shown here is derived from an EMBL/GenBank/DDBJ whole genome shotgun (WGS) entry which is preliminary data.</text>
</comment>